<comment type="caution">
    <text evidence="2">The sequence shown here is derived from an EMBL/GenBank/DDBJ whole genome shotgun (WGS) entry which is preliminary data.</text>
</comment>
<dbReference type="Proteomes" id="UP000244064">
    <property type="component" value="Unassembled WGS sequence"/>
</dbReference>
<gene>
    <name evidence="2" type="ORF">DBO85_05335</name>
</gene>
<evidence type="ECO:0000313" key="3">
    <source>
        <dbReference type="Proteomes" id="UP000244064"/>
    </source>
</evidence>
<dbReference type="AlphaFoldDB" id="A0A2T5PC04"/>
<dbReference type="Gene3D" id="1.20.910.10">
    <property type="entry name" value="Heme oxygenase-like"/>
    <property type="match status" value="1"/>
</dbReference>
<protein>
    <recommendedName>
        <fullName evidence="4">Iron-containing redox enzyme family protein</fullName>
    </recommendedName>
</protein>
<evidence type="ECO:0000256" key="1">
    <source>
        <dbReference type="SAM" id="MobiDB-lite"/>
    </source>
</evidence>
<feature type="region of interest" description="Disordered" evidence="1">
    <location>
        <begin position="390"/>
        <end position="414"/>
    </location>
</feature>
<organism evidence="2 3">
    <name type="scientific">Pseudomonas mangrovi</name>
    <dbReference type="NCBI Taxonomy" id="2161748"/>
    <lineage>
        <taxon>Bacteria</taxon>
        <taxon>Pseudomonadati</taxon>
        <taxon>Pseudomonadota</taxon>
        <taxon>Gammaproteobacteria</taxon>
        <taxon>Pseudomonadales</taxon>
        <taxon>Pseudomonadaceae</taxon>
        <taxon>Pseudomonas</taxon>
    </lineage>
</organism>
<evidence type="ECO:0008006" key="4">
    <source>
        <dbReference type="Google" id="ProtNLM"/>
    </source>
</evidence>
<dbReference type="Pfam" id="PF14518">
    <property type="entry name" value="Haem_oxygenas_2"/>
    <property type="match status" value="1"/>
</dbReference>
<name>A0A2T5PC04_9PSED</name>
<sequence>MRAQTFTPPFFATHANVFQQGQLRSLYNALLEQPLSDELRAQAADFLDRQLQELQAQTDNCDLPQDPAHWQAWLEQRNASVGEAFQEYRQQRQTGAPRRYFRHRAHALHFLRSVAPTKLVDGSWLHGLLRHWRDPAYAGLIRIYLEELGGGRPDKNHVRLYRQLLASQDCADQQDLDDACYQQGAIQLALGWLADDYLPELIGFNLGYEQLPLHLPISAFELAELGLDPYYFTLHVTVDNAASGHARMALESIRGLIPAGSDAQAFMRRLRLGYRLNDQGPGTLDAIRAFDPQQSLIDMLTRKAEVGRHLHADYCQIEGRTVNQWLSEPGGIAGFLDALQRRGWIRRGEQASHSRFWGLIEGERAQMFGVFNGYERQLLRDWIETPADADSAVKGSNGRRRPRPQYSTANVEAPEDRDSQLLALRLKQLPTPAARIDELLGWMTPARHHHPAGLLATREFCRLLEIPA</sequence>
<keyword evidence="3" id="KW-1185">Reference proteome</keyword>
<proteinExistence type="predicted"/>
<evidence type="ECO:0000313" key="2">
    <source>
        <dbReference type="EMBL" id="PTU75255.1"/>
    </source>
</evidence>
<accession>A0A2T5PC04</accession>
<dbReference type="SMART" id="SM01236">
    <property type="entry name" value="Haem_oxygenase_2"/>
    <property type="match status" value="1"/>
</dbReference>
<dbReference type="RefSeq" id="WP_108106001.1">
    <property type="nucleotide sequence ID" value="NZ_QASN01000008.1"/>
</dbReference>
<dbReference type="InterPro" id="IPR016084">
    <property type="entry name" value="Haem_Oase-like_multi-hlx"/>
</dbReference>
<dbReference type="EMBL" id="QASN01000008">
    <property type="protein sequence ID" value="PTU75255.1"/>
    <property type="molecule type" value="Genomic_DNA"/>
</dbReference>
<reference evidence="2 3" key="1">
    <citation type="submission" date="2018-04" db="EMBL/GenBank/DDBJ databases">
        <title>Pseudomonas sp. nov., isolated from mangrove soil.</title>
        <authorList>
            <person name="Chen C."/>
        </authorList>
    </citation>
    <scope>NUCLEOTIDE SEQUENCE [LARGE SCALE GENOMIC DNA]</scope>
    <source>
        <strain evidence="2 3">TC-11</strain>
    </source>
</reference>
<dbReference type="OrthoDB" id="6635957at2"/>